<keyword evidence="2" id="KW-1185">Reference proteome</keyword>
<comment type="caution">
    <text evidence="1">The sequence shown here is derived from an EMBL/GenBank/DDBJ whole genome shotgun (WGS) entry which is preliminary data.</text>
</comment>
<dbReference type="RefSeq" id="WP_124928116.1">
    <property type="nucleotide sequence ID" value="NZ_BMOH01000005.1"/>
</dbReference>
<proteinExistence type="predicted"/>
<dbReference type="OrthoDB" id="6115147at2"/>
<dbReference type="EMBL" id="RQXV01000020">
    <property type="protein sequence ID" value="RRC96663.1"/>
    <property type="molecule type" value="Genomic_DNA"/>
</dbReference>
<dbReference type="AlphaFoldDB" id="A0A3P1SHA9"/>
<evidence type="ECO:0000313" key="1">
    <source>
        <dbReference type="EMBL" id="RRC96663.1"/>
    </source>
</evidence>
<evidence type="ECO:0000313" key="2">
    <source>
        <dbReference type="Proteomes" id="UP000267535"/>
    </source>
</evidence>
<accession>A0A3P1SHA9</accession>
<reference evidence="1 2" key="1">
    <citation type="submission" date="2018-11" db="EMBL/GenBank/DDBJ databases">
        <title>The draft genome sequence of Amphritea balenae JAMM 1525T.</title>
        <authorList>
            <person name="Fang Z."/>
            <person name="Zhang Y."/>
            <person name="Han X."/>
        </authorList>
    </citation>
    <scope>NUCLEOTIDE SEQUENCE [LARGE SCALE GENOMIC DNA]</scope>
    <source>
        <strain evidence="1 2">JAMM 1525</strain>
    </source>
</reference>
<name>A0A3P1SHA9_9GAMM</name>
<dbReference type="Proteomes" id="UP000267535">
    <property type="component" value="Unassembled WGS sequence"/>
</dbReference>
<gene>
    <name evidence="1" type="ORF">EHS89_20875</name>
</gene>
<organism evidence="1 2">
    <name type="scientific">Amphritea balenae</name>
    <dbReference type="NCBI Taxonomy" id="452629"/>
    <lineage>
        <taxon>Bacteria</taxon>
        <taxon>Pseudomonadati</taxon>
        <taxon>Pseudomonadota</taxon>
        <taxon>Gammaproteobacteria</taxon>
        <taxon>Oceanospirillales</taxon>
        <taxon>Oceanospirillaceae</taxon>
        <taxon>Amphritea</taxon>
    </lineage>
</organism>
<sequence>MNIRCLPHLNTKDAWLAFCQREVSYCFTEQPEALVDFQTNYLMLTVLDNKTRQGKQAIKYSLGSRSSLEPAWNFIKACNFNLQQMIDGLNQVNFDGNVRDNSLLKAHTDLTVRKFFAKERTIISPGHLGNLLPVTEPVEHWDLHLLCRILANGQYQDIRTEQLALPNSNEFMVEFKGIPAPEIQGMLIEIIDQPELWQVNPHPNDSKRAIVLRQDTPLCSFEPLYEAPKPKMARRVPRWTISLR</sequence>
<protein>
    <submittedName>
        <fullName evidence="1">Uncharacterized protein</fullName>
    </submittedName>
</protein>